<dbReference type="Proteomes" id="UP000694892">
    <property type="component" value="Chromosome 8S"/>
</dbReference>
<dbReference type="EMBL" id="CM004481">
    <property type="protein sequence ID" value="OCT65795.1"/>
    <property type="molecule type" value="Genomic_DNA"/>
</dbReference>
<sequence length="137" mass="15548">MPLIVQLTGTFSIISASSQQVRFKKMLYEKTEHKGTVAINEKESKIQRMLVSGDRKAVMVLHRLPGKTAWQVIRKDNSRHFLDAAKVLSGWQSTQIRTCWHGNAGGNLHTDPKQGVQMSINTLFFTLSTFELVLFPY</sequence>
<dbReference type="AlphaFoldDB" id="A0A974H600"/>
<evidence type="ECO:0000313" key="2">
    <source>
        <dbReference type="Proteomes" id="UP000694892"/>
    </source>
</evidence>
<gene>
    <name evidence="1" type="ORF">XELAEV_18042044mg</name>
</gene>
<name>A0A974H600_XENLA</name>
<organism evidence="1 2">
    <name type="scientific">Xenopus laevis</name>
    <name type="common">African clawed frog</name>
    <dbReference type="NCBI Taxonomy" id="8355"/>
    <lineage>
        <taxon>Eukaryota</taxon>
        <taxon>Metazoa</taxon>
        <taxon>Chordata</taxon>
        <taxon>Craniata</taxon>
        <taxon>Vertebrata</taxon>
        <taxon>Euteleostomi</taxon>
        <taxon>Amphibia</taxon>
        <taxon>Batrachia</taxon>
        <taxon>Anura</taxon>
        <taxon>Pipoidea</taxon>
        <taxon>Pipidae</taxon>
        <taxon>Xenopodinae</taxon>
        <taxon>Xenopus</taxon>
        <taxon>Xenopus</taxon>
    </lineage>
</organism>
<accession>A0A974H600</accession>
<reference evidence="2" key="1">
    <citation type="journal article" date="2016" name="Nature">
        <title>Genome evolution in the allotetraploid frog Xenopus laevis.</title>
        <authorList>
            <person name="Session A.M."/>
            <person name="Uno Y."/>
            <person name="Kwon T."/>
            <person name="Chapman J.A."/>
            <person name="Toyoda A."/>
            <person name="Takahashi S."/>
            <person name="Fukui A."/>
            <person name="Hikosaka A."/>
            <person name="Suzuki A."/>
            <person name="Kondo M."/>
            <person name="van Heeringen S.J."/>
            <person name="Quigley I."/>
            <person name="Heinz S."/>
            <person name="Ogino H."/>
            <person name="Ochi H."/>
            <person name="Hellsten U."/>
            <person name="Lyons J.B."/>
            <person name="Simakov O."/>
            <person name="Putnam N."/>
            <person name="Stites J."/>
            <person name="Kuroki Y."/>
            <person name="Tanaka T."/>
            <person name="Michiue T."/>
            <person name="Watanabe M."/>
            <person name="Bogdanovic O."/>
            <person name="Lister R."/>
            <person name="Georgiou G."/>
            <person name="Paranjpe S.S."/>
            <person name="van Kruijsbergen I."/>
            <person name="Shu S."/>
            <person name="Carlson J."/>
            <person name="Kinoshita T."/>
            <person name="Ohta Y."/>
            <person name="Mawaribuchi S."/>
            <person name="Jenkins J."/>
            <person name="Grimwood J."/>
            <person name="Schmutz J."/>
            <person name="Mitros T."/>
            <person name="Mozaffari S.V."/>
            <person name="Suzuki Y."/>
            <person name="Haramoto Y."/>
            <person name="Yamamoto T.S."/>
            <person name="Takagi C."/>
            <person name="Heald R."/>
            <person name="Miller K."/>
            <person name="Haudenschild C."/>
            <person name="Kitzman J."/>
            <person name="Nakayama T."/>
            <person name="Izutsu Y."/>
            <person name="Robert J."/>
            <person name="Fortriede J."/>
            <person name="Burns K."/>
            <person name="Lotay V."/>
            <person name="Karimi K."/>
            <person name="Yasuoka Y."/>
            <person name="Dichmann D.S."/>
            <person name="Flajnik M.F."/>
            <person name="Houston D.W."/>
            <person name="Shendure J."/>
            <person name="DuPasquier L."/>
            <person name="Vize P.D."/>
            <person name="Zorn A.M."/>
            <person name="Ito M."/>
            <person name="Marcotte E.M."/>
            <person name="Wallingford J.B."/>
            <person name="Ito Y."/>
            <person name="Asashima M."/>
            <person name="Ueno N."/>
            <person name="Matsuda Y."/>
            <person name="Veenstra G.J."/>
            <person name="Fujiyama A."/>
            <person name="Harland R.M."/>
            <person name="Taira M."/>
            <person name="Rokhsar D.S."/>
        </authorList>
    </citation>
    <scope>NUCLEOTIDE SEQUENCE [LARGE SCALE GENOMIC DNA]</scope>
    <source>
        <strain evidence="2">J</strain>
    </source>
</reference>
<protein>
    <submittedName>
        <fullName evidence="1">Uncharacterized protein</fullName>
    </submittedName>
</protein>
<proteinExistence type="predicted"/>
<evidence type="ECO:0000313" key="1">
    <source>
        <dbReference type="EMBL" id="OCT65795.1"/>
    </source>
</evidence>